<protein>
    <recommendedName>
        <fullName evidence="3">Thioredoxin domain-containing protein</fullName>
    </recommendedName>
</protein>
<sequence length="201" mass="22214">MSFSPSELPTKAQLDAAKHLSVQDERGDEVPFASLVDGQKVVVIFIRHFFCGLCMDYLSFLSAHLSPALLAEHSTKLVVIGCGSPSFITPYRTRLEFPFDVYADPDKKVYHALGMTRRTLEMGDKAPEYLKSGMLGNVFGSIMSALRFGRVASPGDMKQVGGEFVFDKAGEPVWCHRMEHTRDHAPLRELMDAAGIPYSGP</sequence>
<dbReference type="RefSeq" id="XP_018271559.1">
    <property type="nucleotide sequence ID" value="XM_018416855.1"/>
</dbReference>
<gene>
    <name evidence="1" type="ORF">RHOBADRAFT_53480</name>
</gene>
<dbReference type="GeneID" id="28977303"/>
<dbReference type="PANTHER" id="PTHR28630:SF3">
    <property type="entry name" value="PEROXIREDOXIN-LIKE 2C"/>
    <property type="match status" value="1"/>
</dbReference>
<dbReference type="SUPFAM" id="SSF52833">
    <property type="entry name" value="Thioredoxin-like"/>
    <property type="match status" value="1"/>
</dbReference>
<name>A0A194S4S1_RHOGW</name>
<accession>A0A194S4S1</accession>
<dbReference type="AlphaFoldDB" id="A0A194S4S1"/>
<dbReference type="EMBL" id="KQ474078">
    <property type="protein sequence ID" value="KPV75510.1"/>
    <property type="molecule type" value="Genomic_DNA"/>
</dbReference>
<dbReference type="InterPro" id="IPR032801">
    <property type="entry name" value="PXL2A/B/C"/>
</dbReference>
<dbReference type="Pfam" id="PF13911">
    <property type="entry name" value="AhpC-TSA_2"/>
    <property type="match status" value="1"/>
</dbReference>
<reference evidence="1 2" key="1">
    <citation type="journal article" date="2015" name="Front. Microbiol.">
        <title>Genome sequence of the plant growth promoting endophytic yeast Rhodotorula graminis WP1.</title>
        <authorList>
            <person name="Firrincieli A."/>
            <person name="Otillar R."/>
            <person name="Salamov A."/>
            <person name="Schmutz J."/>
            <person name="Khan Z."/>
            <person name="Redman R.S."/>
            <person name="Fleck N.D."/>
            <person name="Lindquist E."/>
            <person name="Grigoriev I.V."/>
            <person name="Doty S.L."/>
        </authorList>
    </citation>
    <scope>NUCLEOTIDE SEQUENCE [LARGE SCALE GENOMIC DNA]</scope>
    <source>
        <strain evidence="1 2">WP1</strain>
    </source>
</reference>
<dbReference type="Proteomes" id="UP000053890">
    <property type="component" value="Unassembled WGS sequence"/>
</dbReference>
<dbReference type="OMA" id="HTFKSIY"/>
<dbReference type="PANTHER" id="PTHR28630">
    <property type="match status" value="1"/>
</dbReference>
<proteinExistence type="predicted"/>
<organism evidence="1 2">
    <name type="scientific">Rhodotorula graminis (strain WP1)</name>
    <dbReference type="NCBI Taxonomy" id="578459"/>
    <lineage>
        <taxon>Eukaryota</taxon>
        <taxon>Fungi</taxon>
        <taxon>Dikarya</taxon>
        <taxon>Basidiomycota</taxon>
        <taxon>Pucciniomycotina</taxon>
        <taxon>Microbotryomycetes</taxon>
        <taxon>Sporidiobolales</taxon>
        <taxon>Sporidiobolaceae</taxon>
        <taxon>Rhodotorula</taxon>
    </lineage>
</organism>
<dbReference type="Gene3D" id="3.40.30.10">
    <property type="entry name" value="Glutaredoxin"/>
    <property type="match status" value="1"/>
</dbReference>
<dbReference type="InterPro" id="IPR036249">
    <property type="entry name" value="Thioredoxin-like_sf"/>
</dbReference>
<evidence type="ECO:0008006" key="3">
    <source>
        <dbReference type="Google" id="ProtNLM"/>
    </source>
</evidence>
<dbReference type="CDD" id="cd02970">
    <property type="entry name" value="PRX_like2"/>
    <property type="match status" value="1"/>
</dbReference>
<dbReference type="OrthoDB" id="40334at2759"/>
<evidence type="ECO:0000313" key="2">
    <source>
        <dbReference type="Proteomes" id="UP000053890"/>
    </source>
</evidence>
<evidence type="ECO:0000313" key="1">
    <source>
        <dbReference type="EMBL" id="KPV75510.1"/>
    </source>
</evidence>
<keyword evidence="2" id="KW-1185">Reference proteome</keyword>